<keyword evidence="2" id="KW-1185">Reference proteome</keyword>
<feature type="non-terminal residue" evidence="1">
    <location>
        <position position="221"/>
    </location>
</feature>
<name>A0ACD0P6P2_9BASI</name>
<protein>
    <submittedName>
        <fullName evidence="1">Uncharacterized protein</fullName>
    </submittedName>
</protein>
<sequence>MATTPDLLWKDYPPTRFFGHLRSFSSSTFESSRHQELYLKNNKPRVNMACKHCRQRKVRCDGMTPSCSLCARLERPCEYVKVTEAENVILREKKRAARARKAAQLAVSQAGGGMPSSISFPSMPRSNLSENANTGFPAPVKPVLLQFNQDPSRHDWLTPGKPWLASGRPRPRRNTRGKMEGTIPNSPIRSVPYPPLSDNHDHHQRGRETHCGREPLQRHSW</sequence>
<evidence type="ECO:0000313" key="2">
    <source>
        <dbReference type="Proteomes" id="UP000245626"/>
    </source>
</evidence>
<accession>A0ACD0P6P2</accession>
<dbReference type="EMBL" id="KZ819711">
    <property type="protein sequence ID" value="PWN53732.1"/>
    <property type="molecule type" value="Genomic_DNA"/>
</dbReference>
<reference evidence="1 2" key="1">
    <citation type="journal article" date="2018" name="Mol. Biol. Evol.">
        <title>Broad Genomic Sampling Reveals a Smut Pathogenic Ancestry of the Fungal Clade Ustilaginomycotina.</title>
        <authorList>
            <person name="Kijpornyongpan T."/>
            <person name="Mondo S.J."/>
            <person name="Barry K."/>
            <person name="Sandor L."/>
            <person name="Lee J."/>
            <person name="Lipzen A."/>
            <person name="Pangilinan J."/>
            <person name="LaButti K."/>
            <person name="Hainaut M."/>
            <person name="Henrissat B."/>
            <person name="Grigoriev I.V."/>
            <person name="Spatafora J.W."/>
            <person name="Aime M.C."/>
        </authorList>
    </citation>
    <scope>NUCLEOTIDE SEQUENCE [LARGE SCALE GENOMIC DNA]</scope>
    <source>
        <strain evidence="1 2">SA 807</strain>
    </source>
</reference>
<evidence type="ECO:0000313" key="1">
    <source>
        <dbReference type="EMBL" id="PWN53732.1"/>
    </source>
</evidence>
<dbReference type="Proteomes" id="UP000245626">
    <property type="component" value="Unassembled WGS sequence"/>
</dbReference>
<proteinExistence type="predicted"/>
<organism evidence="1 2">
    <name type="scientific">Violaceomyces palustris</name>
    <dbReference type="NCBI Taxonomy" id="1673888"/>
    <lineage>
        <taxon>Eukaryota</taxon>
        <taxon>Fungi</taxon>
        <taxon>Dikarya</taxon>
        <taxon>Basidiomycota</taxon>
        <taxon>Ustilaginomycotina</taxon>
        <taxon>Ustilaginomycetes</taxon>
        <taxon>Violaceomycetales</taxon>
        <taxon>Violaceomycetaceae</taxon>
        <taxon>Violaceomyces</taxon>
    </lineage>
</organism>
<gene>
    <name evidence="1" type="ORF">IE53DRAFT_408452</name>
</gene>